<comment type="PTM">
    <text evidence="7">4'-phosphopantetheine is transferred from CoA to a specific serine of apo-ACP by AcpS. This modification is essential for activity because fatty acids are bound in thioester linkage to the sulfhydryl of the prosthetic group.</text>
</comment>
<comment type="PTM">
    <text evidence="9">4'-phosphopantetheine is transferred from CoA to a specific serine of apo-ACP by acpS.</text>
</comment>
<evidence type="ECO:0000256" key="8">
    <source>
        <dbReference type="NCBIfam" id="TIGR00517"/>
    </source>
</evidence>
<evidence type="ECO:0000256" key="5">
    <source>
        <dbReference type="ARBA" id="ARBA00023098"/>
    </source>
</evidence>
<comment type="similarity">
    <text evidence="7">Belongs to the acyl carrier protein (ACP) family.</text>
</comment>
<organism evidence="11 12">
    <name type="scientific">Herbinix hemicellulosilytica</name>
    <dbReference type="NCBI Taxonomy" id="1564487"/>
    <lineage>
        <taxon>Bacteria</taxon>
        <taxon>Bacillati</taxon>
        <taxon>Bacillota</taxon>
        <taxon>Clostridia</taxon>
        <taxon>Lachnospirales</taxon>
        <taxon>Lachnospiraceae</taxon>
        <taxon>Herbinix</taxon>
    </lineage>
</organism>
<dbReference type="PANTHER" id="PTHR20863:SF76">
    <property type="entry name" value="CARRIER DOMAIN-CONTAINING PROTEIN"/>
    <property type="match status" value="1"/>
</dbReference>
<dbReference type="PANTHER" id="PTHR20863">
    <property type="entry name" value="ACYL CARRIER PROTEIN"/>
    <property type="match status" value="1"/>
</dbReference>
<keyword evidence="5 7" id="KW-0443">Lipid metabolism</keyword>
<dbReference type="Pfam" id="PF00550">
    <property type="entry name" value="PP-binding"/>
    <property type="match status" value="1"/>
</dbReference>
<gene>
    <name evidence="7" type="primary">acpP</name>
    <name evidence="11" type="ORF">HHT355_0361</name>
</gene>
<dbReference type="InterPro" id="IPR003231">
    <property type="entry name" value="ACP"/>
</dbReference>
<keyword evidence="2 7" id="KW-0444">Lipid biosynthesis</keyword>
<comment type="pathway">
    <text evidence="7 9">Lipid metabolism; fatty acid biosynthesis.</text>
</comment>
<dbReference type="NCBIfam" id="NF002148">
    <property type="entry name" value="PRK00982.1-2"/>
    <property type="match status" value="1"/>
</dbReference>
<dbReference type="GO" id="GO:0016020">
    <property type="term" value="C:membrane"/>
    <property type="evidence" value="ECO:0007669"/>
    <property type="project" value="GOC"/>
</dbReference>
<comment type="function">
    <text evidence="7 9">Carrier of the growing fatty acid chain in fatty acid biosynthesis.</text>
</comment>
<dbReference type="InterPro" id="IPR036736">
    <property type="entry name" value="ACP-like_sf"/>
</dbReference>
<evidence type="ECO:0000256" key="7">
    <source>
        <dbReference type="HAMAP-Rule" id="MF_01217"/>
    </source>
</evidence>
<evidence type="ECO:0000256" key="4">
    <source>
        <dbReference type="ARBA" id="ARBA00022832"/>
    </source>
</evidence>
<evidence type="ECO:0000256" key="3">
    <source>
        <dbReference type="ARBA" id="ARBA00022553"/>
    </source>
</evidence>
<evidence type="ECO:0000313" key="12">
    <source>
        <dbReference type="Proteomes" id="UP000236497"/>
    </source>
</evidence>
<evidence type="ECO:0000256" key="9">
    <source>
        <dbReference type="RuleBase" id="RU003545"/>
    </source>
</evidence>
<name>A0A0H5SDV1_HERHM</name>
<keyword evidence="12" id="KW-1185">Reference proteome</keyword>
<dbReference type="InterPro" id="IPR009081">
    <property type="entry name" value="PP-bd_ACP"/>
</dbReference>
<keyword evidence="1 7" id="KW-0596">Phosphopantetheine</keyword>
<feature type="modified residue" description="O-(pantetheine 4'-phosphoryl)serine" evidence="7">
    <location>
        <position position="35"/>
    </location>
</feature>
<sequence>MDMKKVKEIIAEQLGIDAEELRPETSLKDDLNADSLDLFQIIMSLEEEFDIEIPTEDTENINTIGDIEAYLEKRLENVEE</sequence>
<dbReference type="AlphaFoldDB" id="A0A0H5SDV1"/>
<dbReference type="OrthoDB" id="9804551at2"/>
<evidence type="ECO:0000256" key="1">
    <source>
        <dbReference type="ARBA" id="ARBA00022450"/>
    </source>
</evidence>
<dbReference type="Gene3D" id="1.10.1200.10">
    <property type="entry name" value="ACP-like"/>
    <property type="match status" value="1"/>
</dbReference>
<dbReference type="SUPFAM" id="SSF47336">
    <property type="entry name" value="ACP-like"/>
    <property type="match status" value="1"/>
</dbReference>
<accession>A0A0H5SDV1</accession>
<keyword evidence="7" id="KW-0963">Cytoplasm</keyword>
<dbReference type="GO" id="GO:0000036">
    <property type="term" value="F:acyl carrier activity"/>
    <property type="evidence" value="ECO:0007669"/>
    <property type="project" value="UniProtKB-UniRule"/>
</dbReference>
<dbReference type="HAMAP" id="MF_01217">
    <property type="entry name" value="Acyl_carrier"/>
    <property type="match status" value="1"/>
</dbReference>
<comment type="subcellular location">
    <subcellularLocation>
        <location evidence="7">Cytoplasm</location>
    </subcellularLocation>
</comment>
<keyword evidence="6 7" id="KW-0275">Fatty acid biosynthesis</keyword>
<proteinExistence type="inferred from homology"/>
<dbReference type="PROSITE" id="PS50075">
    <property type="entry name" value="CARRIER"/>
    <property type="match status" value="1"/>
</dbReference>
<keyword evidence="4 7" id="KW-0276">Fatty acid metabolism</keyword>
<evidence type="ECO:0000256" key="2">
    <source>
        <dbReference type="ARBA" id="ARBA00022516"/>
    </source>
</evidence>
<evidence type="ECO:0000313" key="11">
    <source>
        <dbReference type="EMBL" id="CRZ33569.1"/>
    </source>
</evidence>
<dbReference type="NCBIfam" id="NF002150">
    <property type="entry name" value="PRK00982.1-4"/>
    <property type="match status" value="1"/>
</dbReference>
<dbReference type="GO" id="GO:0005829">
    <property type="term" value="C:cytosol"/>
    <property type="evidence" value="ECO:0007669"/>
    <property type="project" value="TreeGrafter"/>
</dbReference>
<dbReference type="EMBL" id="CVTD020000008">
    <property type="protein sequence ID" value="CRZ33569.1"/>
    <property type="molecule type" value="Genomic_DNA"/>
</dbReference>
<keyword evidence="3 7" id="KW-0597">Phosphoprotein</keyword>
<dbReference type="GO" id="GO:0009245">
    <property type="term" value="P:lipid A biosynthetic process"/>
    <property type="evidence" value="ECO:0007669"/>
    <property type="project" value="TreeGrafter"/>
</dbReference>
<dbReference type="NCBIfam" id="TIGR00517">
    <property type="entry name" value="acyl_carrier"/>
    <property type="match status" value="1"/>
</dbReference>
<dbReference type="Proteomes" id="UP000236497">
    <property type="component" value="Unassembled WGS sequence"/>
</dbReference>
<feature type="domain" description="Carrier" evidence="10">
    <location>
        <begin position="1"/>
        <end position="75"/>
    </location>
</feature>
<reference evidence="11 12" key="1">
    <citation type="submission" date="2015-06" db="EMBL/GenBank/DDBJ databases">
        <authorList>
            <person name="Wibberg Daniel"/>
        </authorList>
    </citation>
    <scope>NUCLEOTIDE SEQUENCE [LARGE SCALE GENOMIC DNA]</scope>
    <source>
        <strain evidence="11 12">T3/55T</strain>
    </source>
</reference>
<dbReference type="GO" id="GO:0000035">
    <property type="term" value="F:acyl binding"/>
    <property type="evidence" value="ECO:0007669"/>
    <property type="project" value="TreeGrafter"/>
</dbReference>
<evidence type="ECO:0000259" key="10">
    <source>
        <dbReference type="PROSITE" id="PS50075"/>
    </source>
</evidence>
<protein>
    <recommendedName>
        <fullName evidence="7 8">Acyl carrier protein</fullName>
        <shortName evidence="7">ACP</shortName>
    </recommendedName>
</protein>
<evidence type="ECO:0000256" key="6">
    <source>
        <dbReference type="ARBA" id="ARBA00023160"/>
    </source>
</evidence>
<dbReference type="UniPathway" id="UPA00094"/>
<dbReference type="RefSeq" id="WP_103201741.1">
    <property type="nucleotide sequence ID" value="NZ_CVTD020000008.1"/>
</dbReference>